<sequence length="382" mass="40973">MFSIIPIPVIAPMEHPVVGLTRPRGVRNNPALLNGGTSLKLSEGDLSPVLEAHPGSPVDISSHPRPSLAASLNQRLYHGSDAELAKFHERKARIQGRREDSIRRDGLAAKGSIFGGYRDAKKKEGDGLVPNQRRMQVAGPNPFFIPAKITEQEEVLNPISPLTLDHVDTPMTDVTPLGTPSPGTPIEELPTPPATEPPARLSVDTEMSMHYDFKTENGIWISANPLAMESRSSLNTNTTYSTITDDRFDRMSTVSHALTLDTSVASSAASMMSSIDSASSADVYGWEEELDRKESIETTSAWEREVSRRLPSGGRTMGPRPGFGAAGKRKGLLYRVLNLHGRKSSGEGSANSSSSTLPSPLPLGLPPAVHGSGEFPTPTTSA</sequence>
<protein>
    <submittedName>
        <fullName evidence="2">Uncharacterized protein</fullName>
    </submittedName>
</protein>
<dbReference type="Proteomes" id="UP000016922">
    <property type="component" value="Unassembled WGS sequence"/>
</dbReference>
<evidence type="ECO:0000256" key="1">
    <source>
        <dbReference type="SAM" id="MobiDB-lite"/>
    </source>
</evidence>
<keyword evidence="3" id="KW-1185">Reference proteome</keyword>
<reference evidence="2 3" key="1">
    <citation type="journal article" date="2013" name="BMC Genomics">
        <title>Genomics-driven discovery of the pneumocandin biosynthetic gene cluster in the fungus Glarea lozoyensis.</title>
        <authorList>
            <person name="Chen L."/>
            <person name="Yue Q."/>
            <person name="Zhang X."/>
            <person name="Xiang M."/>
            <person name="Wang C."/>
            <person name="Li S."/>
            <person name="Che Y."/>
            <person name="Ortiz-Lopez F.J."/>
            <person name="Bills G.F."/>
            <person name="Liu X."/>
            <person name="An Z."/>
        </authorList>
    </citation>
    <scope>NUCLEOTIDE SEQUENCE [LARGE SCALE GENOMIC DNA]</scope>
    <source>
        <strain evidence="3">ATCC 20868 / MF5171</strain>
    </source>
</reference>
<proteinExistence type="predicted"/>
<dbReference type="AlphaFoldDB" id="S3EFD0"/>
<accession>S3EFD0</accession>
<organism evidence="2 3">
    <name type="scientific">Glarea lozoyensis (strain ATCC 20868 / MF5171)</name>
    <dbReference type="NCBI Taxonomy" id="1116229"/>
    <lineage>
        <taxon>Eukaryota</taxon>
        <taxon>Fungi</taxon>
        <taxon>Dikarya</taxon>
        <taxon>Ascomycota</taxon>
        <taxon>Pezizomycotina</taxon>
        <taxon>Leotiomycetes</taxon>
        <taxon>Helotiales</taxon>
        <taxon>Helotiaceae</taxon>
        <taxon>Glarea</taxon>
    </lineage>
</organism>
<gene>
    <name evidence="2" type="ORF">GLAREA_09051</name>
</gene>
<feature type="compositionally biased region" description="Low complexity" evidence="1">
    <location>
        <begin position="346"/>
        <end position="358"/>
    </location>
</feature>
<dbReference type="GeneID" id="19468099"/>
<dbReference type="HOGENOM" id="CLU_865972_0_0_1"/>
<evidence type="ECO:0000313" key="3">
    <source>
        <dbReference type="Proteomes" id="UP000016922"/>
    </source>
</evidence>
<dbReference type="OrthoDB" id="10266999at2759"/>
<evidence type="ECO:0000313" key="2">
    <source>
        <dbReference type="EMBL" id="EPE36888.1"/>
    </source>
</evidence>
<dbReference type="KEGG" id="glz:GLAREA_09051"/>
<dbReference type="RefSeq" id="XP_008076203.1">
    <property type="nucleotide sequence ID" value="XM_008078012.1"/>
</dbReference>
<feature type="region of interest" description="Disordered" evidence="1">
    <location>
        <begin position="342"/>
        <end position="382"/>
    </location>
</feature>
<name>S3EFD0_GLAL2</name>
<feature type="region of interest" description="Disordered" evidence="1">
    <location>
        <begin position="177"/>
        <end position="197"/>
    </location>
</feature>
<dbReference type="EMBL" id="KE145352">
    <property type="protein sequence ID" value="EPE36888.1"/>
    <property type="molecule type" value="Genomic_DNA"/>
</dbReference>